<name>A0A5J9SPQ6_9POAL</name>
<evidence type="ECO:0000256" key="1">
    <source>
        <dbReference type="SAM" id="MobiDB-lite"/>
    </source>
</evidence>
<dbReference type="PANTHER" id="PTHR33074">
    <property type="entry name" value="EXPRESSED PROTEIN-RELATED"/>
    <property type="match status" value="1"/>
</dbReference>
<gene>
    <name evidence="3" type="ORF">EJB05_53640</name>
</gene>
<dbReference type="Pfam" id="PF07762">
    <property type="entry name" value="DUF1618"/>
    <property type="match status" value="1"/>
</dbReference>
<evidence type="ECO:0000313" key="4">
    <source>
        <dbReference type="Proteomes" id="UP000324897"/>
    </source>
</evidence>
<feature type="domain" description="DUF1618" evidence="2">
    <location>
        <begin position="320"/>
        <end position="422"/>
    </location>
</feature>
<evidence type="ECO:0000313" key="3">
    <source>
        <dbReference type="EMBL" id="TVU00909.1"/>
    </source>
</evidence>
<dbReference type="Proteomes" id="UP000324897">
    <property type="component" value="Unassembled WGS sequence"/>
</dbReference>
<reference evidence="3 4" key="1">
    <citation type="journal article" date="2019" name="Sci. Rep.">
        <title>A high-quality genome of Eragrostis curvula grass provides insights into Poaceae evolution and supports new strategies to enhance forage quality.</title>
        <authorList>
            <person name="Carballo J."/>
            <person name="Santos B.A.C.M."/>
            <person name="Zappacosta D."/>
            <person name="Garbus I."/>
            <person name="Selva J.P."/>
            <person name="Gallo C.A."/>
            <person name="Diaz A."/>
            <person name="Albertini E."/>
            <person name="Caccamo M."/>
            <person name="Echenique V."/>
        </authorList>
    </citation>
    <scope>NUCLEOTIDE SEQUENCE [LARGE SCALE GENOMIC DNA]</scope>
    <source>
        <strain evidence="4">cv. Victoria</strain>
        <tissue evidence="3">Leaf</tissue>
    </source>
</reference>
<dbReference type="EMBL" id="RWGY01000529">
    <property type="protein sequence ID" value="TVU00909.1"/>
    <property type="molecule type" value="Genomic_DNA"/>
</dbReference>
<dbReference type="InterPro" id="IPR011676">
    <property type="entry name" value="DUF1618"/>
</dbReference>
<comment type="caution">
    <text evidence="3">The sequence shown here is derived from an EMBL/GenBank/DDBJ whole genome shotgun (WGS) entry which is preliminary data.</text>
</comment>
<sequence>MDSVNPMDGSLQGAAPTGDVSSGRRGSGGGGNVRGDSTRRTPTPPAPQQVASPWPGFRGYGGSDFRPHQGSSPQNPWYDSSARRRRANEHRRAAVPSYPRSALVYFYGERDDNVDSCPAADAKTTAAARSTTGHPFRVSFHFAPPPAVSLMIAGFPDDGDKKHGCPVVLAAHGDSVLFKMYFADCTTDHFIYNAGSPSSRPPTVSLLPPNYLTRDELEKLYRYSHRRLRGPVNQNLNDVATGFLRRGEDEFVVAELKMVVISEEEPEKKVAELLMFRSGEWTRHRPTMMASDGGNVDVEDLLSKWETRSVLPFRDGLLCWLDISCGLLFCNAFDEIPTLRFMRLPENRNVSITADGGAVKFVNIFLRCCCGGSGATMCDRCIHAYTIHTWILRIQDMASWEMDGIVDSTEIWALDGYKGLPRVQLVQARPLAGTRWPTGQGLQIFGASNLQLSRYRTARKKGQIQLKSQEKPKAYLFGEAKGNLG</sequence>
<keyword evidence="4" id="KW-1185">Reference proteome</keyword>
<evidence type="ECO:0000259" key="2">
    <source>
        <dbReference type="Pfam" id="PF07762"/>
    </source>
</evidence>
<dbReference type="AlphaFoldDB" id="A0A5J9SPQ6"/>
<accession>A0A5J9SPQ6</accession>
<feature type="non-terminal residue" evidence="3">
    <location>
        <position position="1"/>
    </location>
</feature>
<organism evidence="3 4">
    <name type="scientific">Eragrostis curvula</name>
    <name type="common">weeping love grass</name>
    <dbReference type="NCBI Taxonomy" id="38414"/>
    <lineage>
        <taxon>Eukaryota</taxon>
        <taxon>Viridiplantae</taxon>
        <taxon>Streptophyta</taxon>
        <taxon>Embryophyta</taxon>
        <taxon>Tracheophyta</taxon>
        <taxon>Spermatophyta</taxon>
        <taxon>Magnoliopsida</taxon>
        <taxon>Liliopsida</taxon>
        <taxon>Poales</taxon>
        <taxon>Poaceae</taxon>
        <taxon>PACMAD clade</taxon>
        <taxon>Chloridoideae</taxon>
        <taxon>Eragrostideae</taxon>
        <taxon>Eragrostidinae</taxon>
        <taxon>Eragrostis</taxon>
    </lineage>
</organism>
<dbReference type="PANTHER" id="PTHR33074:SF124">
    <property type="entry name" value="DUF1618 DOMAIN-CONTAINING PROTEIN"/>
    <property type="match status" value="1"/>
</dbReference>
<proteinExistence type="predicted"/>
<feature type="compositionally biased region" description="Polar residues" evidence="1">
    <location>
        <begin position="69"/>
        <end position="78"/>
    </location>
</feature>
<dbReference type="OrthoDB" id="685097at2759"/>
<feature type="region of interest" description="Disordered" evidence="1">
    <location>
        <begin position="1"/>
        <end position="94"/>
    </location>
</feature>
<protein>
    <recommendedName>
        <fullName evidence="2">DUF1618 domain-containing protein</fullName>
    </recommendedName>
</protein>
<dbReference type="Gramene" id="TVU00909">
    <property type="protein sequence ID" value="TVU00909"/>
    <property type="gene ID" value="EJB05_53640"/>
</dbReference>